<evidence type="ECO:0000313" key="1">
    <source>
        <dbReference type="EMBL" id="KAA6372359.1"/>
    </source>
</evidence>
<proteinExistence type="predicted"/>
<dbReference type="EMBL" id="SNRW01013660">
    <property type="protein sequence ID" value="KAA6372359.1"/>
    <property type="molecule type" value="Genomic_DNA"/>
</dbReference>
<organism evidence="1 2">
    <name type="scientific">Streblomastix strix</name>
    <dbReference type="NCBI Taxonomy" id="222440"/>
    <lineage>
        <taxon>Eukaryota</taxon>
        <taxon>Metamonada</taxon>
        <taxon>Preaxostyla</taxon>
        <taxon>Oxymonadida</taxon>
        <taxon>Streblomastigidae</taxon>
        <taxon>Streblomastix</taxon>
    </lineage>
</organism>
<gene>
    <name evidence="1" type="ORF">EZS28_032114</name>
</gene>
<reference evidence="1 2" key="1">
    <citation type="submission" date="2019-03" db="EMBL/GenBank/DDBJ databases">
        <title>Single cell metagenomics reveals metabolic interactions within the superorganism composed of flagellate Streblomastix strix and complex community of Bacteroidetes bacteria on its surface.</title>
        <authorList>
            <person name="Treitli S.C."/>
            <person name="Kolisko M."/>
            <person name="Husnik F."/>
            <person name="Keeling P."/>
            <person name="Hampl V."/>
        </authorList>
    </citation>
    <scope>NUCLEOTIDE SEQUENCE [LARGE SCALE GENOMIC DNA]</scope>
    <source>
        <strain evidence="1">ST1C</strain>
    </source>
</reference>
<dbReference type="AlphaFoldDB" id="A0A5J4UPH1"/>
<name>A0A5J4UPH1_9EUKA</name>
<evidence type="ECO:0000313" key="2">
    <source>
        <dbReference type="Proteomes" id="UP000324800"/>
    </source>
</evidence>
<sequence length="88" mass="9657">MLQGLNAIESQVTFNAVVPFKNDREHHYSIKEIKPESQIPALTKQLTSSGLKKLVCDTVAITVSIKNNVTTEVTANIARYKVADACLV</sequence>
<protein>
    <submittedName>
        <fullName evidence="1">Uncharacterized protein</fullName>
    </submittedName>
</protein>
<accession>A0A5J4UPH1</accession>
<dbReference type="Proteomes" id="UP000324800">
    <property type="component" value="Unassembled WGS sequence"/>
</dbReference>
<comment type="caution">
    <text evidence="1">The sequence shown here is derived from an EMBL/GenBank/DDBJ whole genome shotgun (WGS) entry which is preliminary data.</text>
</comment>